<keyword evidence="5" id="KW-0472">Membrane</keyword>
<reference evidence="7 8" key="1">
    <citation type="journal article" date="2023" name="IMA Fungus">
        <title>Comparative genomic study of the Penicillium genus elucidates a diverse pangenome and 15 lateral gene transfer events.</title>
        <authorList>
            <person name="Petersen C."/>
            <person name="Sorensen T."/>
            <person name="Nielsen M.R."/>
            <person name="Sondergaard T.E."/>
            <person name="Sorensen J.L."/>
            <person name="Fitzpatrick D.A."/>
            <person name="Frisvad J.C."/>
            <person name="Nielsen K.L."/>
        </authorList>
    </citation>
    <scope>NUCLEOTIDE SEQUENCE [LARGE SCALE GENOMIC DNA]</scope>
    <source>
        <strain evidence="7 8">IBT 35679</strain>
    </source>
</reference>
<feature type="compositionally biased region" description="Low complexity" evidence="6">
    <location>
        <begin position="613"/>
        <end position="625"/>
    </location>
</feature>
<evidence type="ECO:0000256" key="3">
    <source>
        <dbReference type="ARBA" id="ARBA00010707"/>
    </source>
</evidence>
<feature type="compositionally biased region" description="Polar residues" evidence="6">
    <location>
        <begin position="664"/>
        <end position="682"/>
    </location>
</feature>
<feature type="compositionally biased region" description="Polar residues" evidence="6">
    <location>
        <begin position="533"/>
        <end position="547"/>
    </location>
</feature>
<feature type="region of interest" description="Disordered" evidence="6">
    <location>
        <begin position="483"/>
        <end position="714"/>
    </location>
</feature>
<dbReference type="Proteomes" id="UP001220324">
    <property type="component" value="Unassembled WGS sequence"/>
</dbReference>
<protein>
    <recommendedName>
        <fullName evidence="4">Inheritance of peroxisomes protein 1</fullName>
    </recommendedName>
</protein>
<sequence length="808" mass="88282">MPEPQSEPLGQIHSIRRSVTFPTKLIPQSTRGSGAPNPNVAENVIFYHPSAKIVHFAPKALAPIPSSSAPTDFDYPVDTIETLPWRSATERTVATAPLRLEKVHGLTVFLKCGSVVHAILKNSQCWCVDGVSKFVLRIRPLTYYRIEIPHETHEEKGLVEDLKIALPTVLRYEVTPCPFKREFTVELPEEATAPRRKKAWRPKGRKDCVTVLSGSDQGSPGEVKPEWLDSISTGDDTDGAATDDSAVTPEVSDRITSEVLQARDTSPSPNISELPAQPRLMRRSVTETPQTFSSIRAKFDVPSVPEEQRNIEPAAESESTVESTTVSESVPISGSKPLAACEPVAESGHFAQSELERVDVPETEPTLTQYTLAQPQFTAQSEALQVQSEPTVSIQVNDGPVEVISNPDGPVDDKKEEVEGSLACADYECTKPERHLESEALVPTEPSIENPDTVLHEPKLEVPADVPIKQHEAGLVNYFSEADALEPKTTEDRSPDLSQEHAPFESDSKSENELTGSIQTEAGLIESHVAKSEVTQPGQGQAQTEAQSSKDEPVEDILAAEFEIYPHHSFSSTPESFHSAEPHSPSDSISTHATSLGSPGRVHKYKIGHDQDSSPVYPPTYSTPSDMINNGAVSNAGTFSKDKPSNIDRYQMAREDPIRPSLDIPSTSKQSTTRPTSPSDLTHMSAEFRRRAQATRQRDVSPMPAPSTIYRPSPGEEAASLISKALTLVLVPPISLFIVLLHIAARIVINPSFNSTKAISQSGSQSSSNTKVPEDDFSFPLEREPSSDPSSEYEDAQMTRKLDPWDLD</sequence>
<gene>
    <name evidence="7" type="ORF">N7494_012649</name>
</gene>
<evidence type="ECO:0000256" key="5">
    <source>
        <dbReference type="ARBA" id="ARBA00023136"/>
    </source>
</evidence>
<accession>A0AAD6CM24</accession>
<name>A0AAD6CM24_9EURO</name>
<comment type="similarity">
    <text evidence="3">Belongs to the INP1 family.</text>
</comment>
<feature type="compositionally biased region" description="Low complexity" evidence="6">
    <location>
        <begin position="316"/>
        <end position="330"/>
    </location>
</feature>
<dbReference type="AlphaFoldDB" id="A0AAD6CM24"/>
<feature type="region of interest" description="Disordered" evidence="6">
    <location>
        <begin position="209"/>
        <end position="334"/>
    </location>
</feature>
<proteinExistence type="inferred from homology"/>
<evidence type="ECO:0000313" key="7">
    <source>
        <dbReference type="EMBL" id="KAJ5525999.1"/>
    </source>
</evidence>
<comment type="function">
    <text evidence="1">Required for peroxisome inheritance.</text>
</comment>
<evidence type="ECO:0000256" key="1">
    <source>
        <dbReference type="ARBA" id="ARBA00003594"/>
    </source>
</evidence>
<feature type="compositionally biased region" description="Basic and acidic residues" evidence="6">
    <location>
        <begin position="640"/>
        <end position="658"/>
    </location>
</feature>
<dbReference type="GO" id="GO:0005780">
    <property type="term" value="C:extrinsic component of intraperoxisomal membrane"/>
    <property type="evidence" value="ECO:0007669"/>
    <property type="project" value="InterPro"/>
</dbReference>
<comment type="subcellular location">
    <subcellularLocation>
        <location evidence="2">Peroxisome membrane</location>
        <topology evidence="2">Peripheral membrane protein</topology>
    </subcellularLocation>
</comment>
<feature type="compositionally biased region" description="Basic and acidic residues" evidence="6">
    <location>
        <begin position="485"/>
        <end position="512"/>
    </location>
</feature>
<evidence type="ECO:0000256" key="2">
    <source>
        <dbReference type="ARBA" id="ARBA00004421"/>
    </source>
</evidence>
<organism evidence="7 8">
    <name type="scientific">Penicillium frequentans</name>
    <dbReference type="NCBI Taxonomy" id="3151616"/>
    <lineage>
        <taxon>Eukaryota</taxon>
        <taxon>Fungi</taxon>
        <taxon>Dikarya</taxon>
        <taxon>Ascomycota</taxon>
        <taxon>Pezizomycotina</taxon>
        <taxon>Eurotiomycetes</taxon>
        <taxon>Eurotiomycetidae</taxon>
        <taxon>Eurotiales</taxon>
        <taxon>Aspergillaceae</taxon>
        <taxon>Penicillium</taxon>
    </lineage>
</organism>
<evidence type="ECO:0000256" key="6">
    <source>
        <dbReference type="SAM" id="MobiDB-lite"/>
    </source>
</evidence>
<feature type="region of interest" description="Disordered" evidence="6">
    <location>
        <begin position="757"/>
        <end position="808"/>
    </location>
</feature>
<keyword evidence="8" id="KW-1185">Reference proteome</keyword>
<dbReference type="EMBL" id="JAQIZZ010000008">
    <property type="protein sequence ID" value="KAJ5525999.1"/>
    <property type="molecule type" value="Genomic_DNA"/>
</dbReference>
<dbReference type="Pfam" id="PF12634">
    <property type="entry name" value="Inp1"/>
    <property type="match status" value="1"/>
</dbReference>
<feature type="compositionally biased region" description="Basic and acidic residues" evidence="6">
    <location>
        <begin position="797"/>
        <end position="808"/>
    </location>
</feature>
<evidence type="ECO:0000313" key="8">
    <source>
        <dbReference type="Proteomes" id="UP001220324"/>
    </source>
</evidence>
<comment type="caution">
    <text evidence="7">The sequence shown here is derived from an EMBL/GenBank/DDBJ whole genome shotgun (WGS) entry which is preliminary data.</text>
</comment>
<feature type="compositionally biased region" description="Polar residues" evidence="6">
    <location>
        <begin position="585"/>
        <end position="597"/>
    </location>
</feature>
<dbReference type="InterPro" id="IPR024758">
    <property type="entry name" value="Inp1"/>
</dbReference>
<feature type="compositionally biased region" description="Polar residues" evidence="6">
    <location>
        <begin position="626"/>
        <end position="638"/>
    </location>
</feature>
<evidence type="ECO:0000256" key="4">
    <source>
        <dbReference type="ARBA" id="ARBA00021397"/>
    </source>
</evidence>
<dbReference type="GO" id="GO:0045033">
    <property type="term" value="P:peroxisome inheritance"/>
    <property type="evidence" value="ECO:0007669"/>
    <property type="project" value="InterPro"/>
</dbReference>